<evidence type="ECO:0000256" key="4">
    <source>
        <dbReference type="ARBA" id="ARBA00022475"/>
    </source>
</evidence>
<name>A0A1H3PBL4_9FIRM</name>
<evidence type="ECO:0000256" key="8">
    <source>
        <dbReference type="SAM" id="Phobius"/>
    </source>
</evidence>
<protein>
    <submittedName>
        <fullName evidence="10">Putative transport protein</fullName>
    </submittedName>
</protein>
<dbReference type="InterPro" id="IPR050144">
    <property type="entry name" value="AAE_transporter"/>
</dbReference>
<proteinExistence type="inferred from homology"/>
<keyword evidence="11" id="KW-1185">Reference proteome</keyword>
<evidence type="ECO:0000256" key="6">
    <source>
        <dbReference type="ARBA" id="ARBA00022989"/>
    </source>
</evidence>
<evidence type="ECO:0000256" key="3">
    <source>
        <dbReference type="ARBA" id="ARBA00022448"/>
    </source>
</evidence>
<evidence type="ECO:0000256" key="5">
    <source>
        <dbReference type="ARBA" id="ARBA00022692"/>
    </source>
</evidence>
<dbReference type="AlphaFoldDB" id="A0A1H3PBL4"/>
<gene>
    <name evidence="10" type="ORF">SAMN05192546_10684</name>
</gene>
<evidence type="ECO:0000313" key="10">
    <source>
        <dbReference type="EMBL" id="SDY97779.1"/>
    </source>
</evidence>
<feature type="transmembrane region" description="Helical" evidence="8">
    <location>
        <begin position="226"/>
        <end position="245"/>
    </location>
</feature>
<dbReference type="OrthoDB" id="9155749at2"/>
<dbReference type="InterPro" id="IPR006512">
    <property type="entry name" value="YidE_YbjL"/>
</dbReference>
<evidence type="ECO:0000256" key="2">
    <source>
        <dbReference type="ARBA" id="ARBA00009854"/>
    </source>
</evidence>
<feature type="transmembrane region" description="Helical" evidence="8">
    <location>
        <begin position="351"/>
        <end position="371"/>
    </location>
</feature>
<dbReference type="STRING" id="159292.SAMN05192546_10684"/>
<dbReference type="PANTHER" id="PTHR30445:SF8">
    <property type="entry name" value="K(+)_H(+) ANTIPORTER SUBUNIT KHTT"/>
    <property type="match status" value="1"/>
</dbReference>
<keyword evidence="3" id="KW-0813">Transport</keyword>
<sequence length="403" mass="43207">MSVMEIVANPFLLIGICVLAGHLMGQIEVKEVKLGSSAVLFAGILISYPLISYLKIAAVQLVPENGQLIPGSLFHLSLMIFIASVGLMAAKHIRLVIRQYGYQFLLLALAITTAGASASYFFMNFMYPTLRTAILGTYVGALTSSPGLATALEITGVEGGGEQSMVGLGYSIAYIPGIMAAVIFVQLIYRNHKRSRKNDINQERTEAKMSKEESESIEKGQRAEGCFCIASFSFVCVTGIILGNISFYMGSFLGTFSLGTTGGVLISALLLGDKKKLGPFIFLMEDSQLGVLRDTSLNLFLAIVGLNYGYQALHMLKEVGVSLLWVGTMTAVVSILVGYLVGKHLLKLPTVYLVGGICGGMTSTPGLAASIDAFESDEVTVGYGAAYPFALLLMILYTNILYR</sequence>
<feature type="transmembrane region" description="Helical" evidence="8">
    <location>
        <begin position="6"/>
        <end position="25"/>
    </location>
</feature>
<dbReference type="EMBL" id="FNPV01000006">
    <property type="protein sequence ID" value="SDY97779.1"/>
    <property type="molecule type" value="Genomic_DNA"/>
</dbReference>
<feature type="transmembrane region" description="Helical" evidence="8">
    <location>
        <begin position="102"/>
        <end position="123"/>
    </location>
</feature>
<keyword evidence="6 8" id="KW-1133">Transmembrane helix</keyword>
<dbReference type="Proteomes" id="UP000199230">
    <property type="component" value="Unassembled WGS sequence"/>
</dbReference>
<reference evidence="10 11" key="1">
    <citation type="submission" date="2016-10" db="EMBL/GenBank/DDBJ databases">
        <authorList>
            <person name="de Groot N.N."/>
        </authorList>
    </citation>
    <scope>NUCLEOTIDE SEQUENCE [LARGE SCALE GENOMIC DNA]</scope>
    <source>
        <strain evidence="10 11">APO</strain>
    </source>
</reference>
<dbReference type="PANTHER" id="PTHR30445">
    <property type="entry name" value="K(+)_H(+) ANTIPORTER SUBUNIT KHTT"/>
    <property type="match status" value="1"/>
</dbReference>
<dbReference type="NCBIfam" id="TIGR01625">
    <property type="entry name" value="YidE_YbjL_dupl"/>
    <property type="match status" value="1"/>
</dbReference>
<feature type="transmembrane region" description="Helical" evidence="8">
    <location>
        <begin position="322"/>
        <end position="342"/>
    </location>
</feature>
<feature type="transmembrane region" description="Helical" evidence="8">
    <location>
        <begin position="168"/>
        <end position="189"/>
    </location>
</feature>
<organism evidence="10 11">
    <name type="scientific">Tindallia californiensis</name>
    <dbReference type="NCBI Taxonomy" id="159292"/>
    <lineage>
        <taxon>Bacteria</taxon>
        <taxon>Bacillati</taxon>
        <taxon>Bacillota</taxon>
        <taxon>Clostridia</taxon>
        <taxon>Peptostreptococcales</taxon>
        <taxon>Tindalliaceae</taxon>
        <taxon>Tindallia</taxon>
    </lineage>
</organism>
<dbReference type="GO" id="GO:0005886">
    <property type="term" value="C:plasma membrane"/>
    <property type="evidence" value="ECO:0007669"/>
    <property type="project" value="UniProtKB-SubCell"/>
</dbReference>
<feature type="domain" description="YidE/YbjL duplication" evidence="9">
    <location>
        <begin position="232"/>
        <end position="401"/>
    </location>
</feature>
<feature type="domain" description="YidE/YbjL duplication" evidence="9">
    <location>
        <begin position="15"/>
        <end position="188"/>
    </location>
</feature>
<evidence type="ECO:0000259" key="9">
    <source>
        <dbReference type="Pfam" id="PF06826"/>
    </source>
</evidence>
<keyword evidence="5 8" id="KW-0812">Transmembrane</keyword>
<feature type="transmembrane region" description="Helical" evidence="8">
    <location>
        <begin position="37"/>
        <end position="56"/>
    </location>
</feature>
<comment type="subcellular location">
    <subcellularLocation>
        <location evidence="1">Cell membrane</location>
        <topology evidence="1">Multi-pass membrane protein</topology>
    </subcellularLocation>
</comment>
<feature type="transmembrane region" description="Helical" evidence="8">
    <location>
        <begin position="291"/>
        <end position="310"/>
    </location>
</feature>
<feature type="transmembrane region" description="Helical" evidence="8">
    <location>
        <begin position="383"/>
        <end position="402"/>
    </location>
</feature>
<evidence type="ECO:0000256" key="1">
    <source>
        <dbReference type="ARBA" id="ARBA00004651"/>
    </source>
</evidence>
<feature type="transmembrane region" description="Helical" evidence="8">
    <location>
        <begin position="251"/>
        <end position="271"/>
    </location>
</feature>
<evidence type="ECO:0000256" key="7">
    <source>
        <dbReference type="ARBA" id="ARBA00023136"/>
    </source>
</evidence>
<keyword evidence="7 8" id="KW-0472">Membrane</keyword>
<evidence type="ECO:0000313" key="11">
    <source>
        <dbReference type="Proteomes" id="UP000199230"/>
    </source>
</evidence>
<keyword evidence="4" id="KW-1003">Cell membrane</keyword>
<dbReference type="Pfam" id="PF06826">
    <property type="entry name" value="Asp-Al_Ex"/>
    <property type="match status" value="2"/>
</dbReference>
<feature type="transmembrane region" description="Helical" evidence="8">
    <location>
        <begin position="68"/>
        <end position="90"/>
    </location>
</feature>
<comment type="similarity">
    <text evidence="2">Belongs to the AAE transporter (TC 2.A.81) family.</text>
</comment>
<accession>A0A1H3PBL4</accession>